<dbReference type="PATRIC" id="fig|1301098.3.peg.5653"/>
<accession>A0A024HQ21</accession>
<dbReference type="Proteomes" id="UP000025241">
    <property type="component" value="Chromosome I"/>
</dbReference>
<dbReference type="EMBL" id="HG322950">
    <property type="protein sequence ID" value="CDF86981.1"/>
    <property type="molecule type" value="Genomic_DNA"/>
</dbReference>
<sequence>MRRALVLSALLGLLTGCAGTPSDPSGTWINQTAIDAASKSGKLREALLAYGPNLEWQLDSKNHQASYSNGFEKGDGQLSQDPSDKKRWQVAFYGSKQEALQLDGKQLIQVGGDNWPEQRFVRPEQQPTAQTPLGATFERALYGSFLKGTWVIAEGQGQGSKVSFQPDGRIEGMPNADRYALCLAGDCAAMTGNNDSIWLQQGRQGREYLFQREDDQIELFEAVNRAQADEMPEYQPGQRVWLLKRD</sequence>
<evidence type="ECO:0000313" key="3">
    <source>
        <dbReference type="Proteomes" id="UP000025241"/>
    </source>
</evidence>
<proteinExistence type="predicted"/>
<evidence type="ECO:0000256" key="1">
    <source>
        <dbReference type="SAM" id="SignalP"/>
    </source>
</evidence>
<keyword evidence="3" id="KW-1185">Reference proteome</keyword>
<dbReference type="PROSITE" id="PS51257">
    <property type="entry name" value="PROKAR_LIPOPROTEIN"/>
    <property type="match status" value="1"/>
</dbReference>
<feature type="signal peptide" evidence="1">
    <location>
        <begin position="1"/>
        <end position="18"/>
    </location>
</feature>
<dbReference type="HOGENOM" id="CLU_099441_0_0_6"/>
<reference evidence="2 3" key="1">
    <citation type="submission" date="2013-03" db="EMBL/GenBank/DDBJ databases">
        <authorList>
            <person name="Linke B."/>
        </authorList>
    </citation>
    <scope>NUCLEOTIDE SEQUENCE [LARGE SCALE GENOMIC DNA]</scope>
    <source>
        <strain evidence="2 3">B13</strain>
    </source>
</reference>
<gene>
    <name evidence="2" type="ORF">PKB_5671</name>
</gene>
<organism evidence="2 3">
    <name type="scientific">Pseudomonas knackmussii (strain DSM 6978 / CCUG 54928 / LMG 23759 / B13)</name>
    <dbReference type="NCBI Taxonomy" id="1301098"/>
    <lineage>
        <taxon>Bacteria</taxon>
        <taxon>Pseudomonadati</taxon>
        <taxon>Pseudomonadota</taxon>
        <taxon>Gammaproteobacteria</taxon>
        <taxon>Pseudomonadales</taxon>
        <taxon>Pseudomonadaceae</taxon>
        <taxon>Pseudomonas</taxon>
    </lineage>
</organism>
<dbReference type="OrthoDB" id="6935985at2"/>
<evidence type="ECO:0008006" key="4">
    <source>
        <dbReference type="Google" id="ProtNLM"/>
    </source>
</evidence>
<keyword evidence="1" id="KW-0732">Signal</keyword>
<feature type="chain" id="PRO_5001533566" description="Lipoprotein" evidence="1">
    <location>
        <begin position="19"/>
        <end position="246"/>
    </location>
</feature>
<dbReference type="eggNOG" id="ENOG502ZP9T">
    <property type="taxonomic scope" value="Bacteria"/>
</dbReference>
<dbReference type="RefSeq" id="WP_043256492.1">
    <property type="nucleotide sequence ID" value="NZ_HG322950.1"/>
</dbReference>
<dbReference type="KEGG" id="pkc:PKB_5671"/>
<protein>
    <recommendedName>
        <fullName evidence="4">Lipoprotein</fullName>
    </recommendedName>
</protein>
<evidence type="ECO:0000313" key="2">
    <source>
        <dbReference type="EMBL" id="CDF86981.1"/>
    </source>
</evidence>
<dbReference type="AlphaFoldDB" id="A0A024HQ21"/>
<dbReference type="STRING" id="1301098.PKB_5671"/>
<name>A0A024HQ21_PSEKB</name>
<reference evidence="2 3" key="2">
    <citation type="submission" date="2014-05" db="EMBL/GenBank/DDBJ databases">
        <title>Genome sequence of the 3-chlorobenzoate degrading bacterium Pseudomonas knackmussii B13 shows multiple evidence for horizontal gene transfer.</title>
        <authorList>
            <person name="Miyazaki R."/>
            <person name="Bertelli C."/>
            <person name="Falquet L."/>
            <person name="Robinson-Rechavi M."/>
            <person name="Gharib W."/>
            <person name="Roy S."/>
            <person name="Van der Meer J.R."/>
        </authorList>
    </citation>
    <scope>NUCLEOTIDE SEQUENCE [LARGE SCALE GENOMIC DNA]</scope>
    <source>
        <strain evidence="2 3">B13</strain>
    </source>
</reference>